<feature type="binding site" evidence="10">
    <location>
        <position position="512"/>
    </location>
    <ligand>
        <name>Mg(2+)</name>
        <dbReference type="ChEBI" id="CHEBI:18420"/>
        <label>1</label>
        <note>catalytic</note>
    </ligand>
</feature>
<dbReference type="GO" id="GO:0003918">
    <property type="term" value="F:DNA topoisomerase type II (double strand cut, ATP-hydrolyzing) activity"/>
    <property type="evidence" value="ECO:0007669"/>
    <property type="project" value="UniProtKB-UniRule"/>
</dbReference>
<dbReference type="KEGG" id="cex:CSE_06390"/>
<dbReference type="SUPFAM" id="SSF56719">
    <property type="entry name" value="Type II DNA topoisomerase"/>
    <property type="match status" value="1"/>
</dbReference>
<accession>A0A7U6JFY4</accession>
<dbReference type="PANTHER" id="PTHR45866:SF1">
    <property type="entry name" value="DNA GYRASE SUBUNIT B, MITOCHONDRIAL"/>
    <property type="match status" value="1"/>
</dbReference>
<dbReference type="FunFam" id="3.30.565.10:FF:000002">
    <property type="entry name" value="DNA gyrase subunit B"/>
    <property type="match status" value="1"/>
</dbReference>
<dbReference type="GO" id="GO:0005524">
    <property type="term" value="F:ATP binding"/>
    <property type="evidence" value="ECO:0007669"/>
    <property type="project" value="UniProtKB-UniRule"/>
</dbReference>
<dbReference type="Gene3D" id="3.30.230.10">
    <property type="match status" value="1"/>
</dbReference>
<dbReference type="SUPFAM" id="SSF55874">
    <property type="entry name" value="ATPase domain of HSP90 chaperone/DNA topoisomerase II/histidine kinase"/>
    <property type="match status" value="1"/>
</dbReference>
<dbReference type="InterPro" id="IPR006171">
    <property type="entry name" value="TOPRIM_dom"/>
</dbReference>
<comment type="similarity">
    <text evidence="2 10">Belongs to the type II topoisomerase GyrB family.</text>
</comment>
<dbReference type="EC" id="5.6.2.2" evidence="10"/>
<dbReference type="AlphaFoldDB" id="A0A7U6JFY4"/>
<dbReference type="GO" id="GO:0003677">
    <property type="term" value="F:DNA binding"/>
    <property type="evidence" value="ECO:0007669"/>
    <property type="project" value="UniProtKB-KW"/>
</dbReference>
<evidence type="ECO:0000256" key="6">
    <source>
        <dbReference type="ARBA" id="ARBA00022842"/>
    </source>
</evidence>
<evidence type="ECO:0000256" key="10">
    <source>
        <dbReference type="HAMAP-Rule" id="MF_01898"/>
    </source>
</evidence>
<comment type="cofactor">
    <cofactor evidence="10">
        <name>Mg(2+)</name>
        <dbReference type="ChEBI" id="CHEBI:18420"/>
    </cofactor>
    <cofactor evidence="10">
        <name>Mn(2+)</name>
        <dbReference type="ChEBI" id="CHEBI:29035"/>
    </cofactor>
    <cofactor evidence="10">
        <name>Ca(2+)</name>
        <dbReference type="ChEBI" id="CHEBI:29108"/>
    </cofactor>
    <text evidence="10">Binds two Mg(2+) per subunit. The magnesium ions form salt bridges with both the protein and the DNA. Can also accept other divalent metal cations, such as Mn(2+) or Ca(2+).</text>
</comment>
<comment type="subcellular location">
    <subcellularLocation>
        <location evidence="10">Cytoplasm</location>
    </subcellularLocation>
</comment>
<dbReference type="InterPro" id="IPR003594">
    <property type="entry name" value="HATPase_dom"/>
</dbReference>
<dbReference type="HAMAP" id="MF_01898">
    <property type="entry name" value="GyrB"/>
    <property type="match status" value="1"/>
</dbReference>
<feature type="site" description="Interaction with DNA" evidence="10">
    <location>
        <position position="464"/>
    </location>
</feature>
<dbReference type="InterPro" id="IPR020568">
    <property type="entry name" value="Ribosomal_Su5_D2-typ_SF"/>
</dbReference>
<feature type="domain" description="Toprim" evidence="11">
    <location>
        <begin position="433"/>
        <end position="547"/>
    </location>
</feature>
<feature type="binding site" evidence="10">
    <location>
        <position position="512"/>
    </location>
    <ligand>
        <name>Mg(2+)</name>
        <dbReference type="ChEBI" id="CHEBI:18420"/>
        <label>2</label>
    </ligand>
</feature>
<dbReference type="InterPro" id="IPR002288">
    <property type="entry name" value="DNA_gyrase_B_C"/>
</dbReference>
<dbReference type="Pfam" id="PF01751">
    <property type="entry name" value="Toprim"/>
    <property type="match status" value="1"/>
</dbReference>
<dbReference type="FunFam" id="3.40.50.670:FF:000002">
    <property type="entry name" value="DNA gyrase subunit B"/>
    <property type="match status" value="1"/>
</dbReference>
<dbReference type="EMBL" id="AP012051">
    <property type="protein sequence ID" value="BAL80765.1"/>
    <property type="molecule type" value="Genomic_DNA"/>
</dbReference>
<comment type="miscellaneous">
    <text evidence="10">Few gyrases are as efficient as E.coli at forming negative supercoils. Not all organisms have 2 type II topoisomerases; in organisms with a single type II topoisomerase this enzyme also has to decatenate newly replicated chromosomes.</text>
</comment>
<keyword evidence="8" id="KW-0238">DNA-binding</keyword>
<dbReference type="SUPFAM" id="SSF54211">
    <property type="entry name" value="Ribosomal protein S5 domain 2-like"/>
    <property type="match status" value="1"/>
</dbReference>
<dbReference type="OrthoDB" id="9802808at2"/>
<dbReference type="Gene3D" id="3.40.50.670">
    <property type="match status" value="1"/>
</dbReference>
<comment type="subunit">
    <text evidence="10">Heterotetramer, composed of two GyrA and two GyrB chains. In the heterotetramer, GyrA contains the active site tyrosine that forms a transient covalent intermediate with DNA, while GyrB binds cofactors and catalyzes ATP hydrolysis.</text>
</comment>
<evidence type="ECO:0000256" key="5">
    <source>
        <dbReference type="ARBA" id="ARBA00022840"/>
    </source>
</evidence>
<evidence type="ECO:0000256" key="8">
    <source>
        <dbReference type="ARBA" id="ARBA00023125"/>
    </source>
</evidence>
<dbReference type="GO" id="GO:0046872">
    <property type="term" value="F:metal ion binding"/>
    <property type="evidence" value="ECO:0007669"/>
    <property type="project" value="UniProtKB-KW"/>
</dbReference>
<comment type="function">
    <text evidence="10">A type II topoisomerase that negatively supercoils closed circular double-stranded (ds) DNA in an ATP-dependent manner to modulate DNA topology and maintain chromosomes in an underwound state. Negative supercoiling favors strand separation, and DNA replication, transcription, recombination and repair, all of which involve strand separation. Also able to catalyze the interconversion of other topological isomers of dsDNA rings, including catenanes and knotted rings. Type II topoisomerases break and join 2 DNA strands simultaneously in an ATP-dependent manner.</text>
</comment>
<dbReference type="InterPro" id="IPR036890">
    <property type="entry name" value="HATPase_C_sf"/>
</dbReference>
<gene>
    <name evidence="10 12" type="primary">gyrB</name>
    <name evidence="12" type="ordered locus">CSE_06390</name>
</gene>
<dbReference type="InterPro" id="IPR034160">
    <property type="entry name" value="TOPRIM_GyrB"/>
</dbReference>
<evidence type="ECO:0000259" key="11">
    <source>
        <dbReference type="PROSITE" id="PS50880"/>
    </source>
</evidence>
<dbReference type="InterPro" id="IPR011557">
    <property type="entry name" value="GyrB"/>
</dbReference>
<keyword evidence="5 10" id="KW-0067">ATP-binding</keyword>
<evidence type="ECO:0000256" key="3">
    <source>
        <dbReference type="ARBA" id="ARBA00022723"/>
    </source>
</evidence>
<keyword evidence="6 10" id="KW-0460">Magnesium</keyword>
<keyword evidence="4 10" id="KW-0547">Nucleotide-binding</keyword>
<keyword evidence="9 10" id="KW-0413">Isomerase</keyword>
<evidence type="ECO:0000313" key="13">
    <source>
        <dbReference type="Proteomes" id="UP000004793"/>
    </source>
</evidence>
<keyword evidence="7 10" id="KW-0799">Topoisomerase</keyword>
<sequence length="649" mass="73529">MDEKEKLNNKNKNEKPETIEYNAGSLKVLEGLEHVRKRPSMYIGSTSESGLHHLVFEVVDNSIDEAMAGFCTEIIVKMGKDGSITVIDNGRGIPVDEHPELHISGVEVALTKLNAGGKFEGKVYHVSGGLHGVGVSVVNALSKYLKVRVFRNGKIYEQEYAKGKPLYSLKEVGNSLFENTGTEITFIPDDTIFETVEFKEDIIKEKLKELAYLNKGLKIKFINEKTGEENIYESKEGIVELVKDINKGEQVIPENPIYFNYEEDHFFLEIAMQYNSGFSSEILSFVNNIRTTEGGTHELGLKLALTKLLNDEGLQLKMIKDEALTFDDVKEGLTAIINVKMLEPQFEGQTKTKLGNAEVKNKVYNIVKTQLTLYFDKHVDELQKILKKVLLAQSARIAAKKAKELVRRKGALDFSGRLPGKLADCSLNDPAQTELYIVEGESAGGSAKQARDRKFQAVLPLRGKILNVEKVNMAHALSSEEIKNLITSLGCGVGEDFREEHLRYHKIIIMTDADVDGAHIRTLLLTFFFRYMRPLIEKGYLYIAQPPLYRVSYDKDVRYAYSDEELKHVMEHIKDPNKAEVQRYKGLGEMDPQQLWETTMDPTRRIIKRVTIEEAEQADKLFELLMGSEVQPRKEFIMNHAKEVVNLDI</sequence>
<dbReference type="PANTHER" id="PTHR45866">
    <property type="entry name" value="DNA GYRASE/TOPOISOMERASE SUBUNIT B"/>
    <property type="match status" value="1"/>
</dbReference>
<keyword evidence="3 10" id="KW-0479">Metal-binding</keyword>
<evidence type="ECO:0000256" key="1">
    <source>
        <dbReference type="ARBA" id="ARBA00000185"/>
    </source>
</evidence>
<feature type="binding site" evidence="10">
    <location>
        <position position="514"/>
    </location>
    <ligand>
        <name>Mg(2+)</name>
        <dbReference type="ChEBI" id="CHEBI:18420"/>
        <label>2</label>
    </ligand>
</feature>
<dbReference type="PROSITE" id="PS50880">
    <property type="entry name" value="TOPRIM"/>
    <property type="match status" value="1"/>
</dbReference>
<dbReference type="Pfam" id="PF00986">
    <property type="entry name" value="DNA_gyraseB_C"/>
    <property type="match status" value="1"/>
</dbReference>
<dbReference type="RefSeq" id="WP_014453169.1">
    <property type="nucleotide sequence ID" value="NC_017096.1"/>
</dbReference>
<dbReference type="GO" id="GO:0005737">
    <property type="term" value="C:cytoplasm"/>
    <property type="evidence" value="ECO:0007669"/>
    <property type="project" value="UniProtKB-SubCell"/>
</dbReference>
<dbReference type="Pfam" id="PF02518">
    <property type="entry name" value="HATPase_c"/>
    <property type="match status" value="1"/>
</dbReference>
<dbReference type="InterPro" id="IPR013760">
    <property type="entry name" value="Topo_IIA-like_dom_sf"/>
</dbReference>
<dbReference type="NCBIfam" id="NF011501">
    <property type="entry name" value="PRK14939.1"/>
    <property type="match status" value="1"/>
</dbReference>
<organism evidence="12 13">
    <name type="scientific">Caldisericum exile (strain DSM 21853 / NBRC 104410 / AZM16c01)</name>
    <dbReference type="NCBI Taxonomy" id="511051"/>
    <lineage>
        <taxon>Bacteria</taxon>
        <taxon>Pseudomonadati</taxon>
        <taxon>Caldisericota/Cryosericota group</taxon>
        <taxon>Caldisericota</taxon>
        <taxon>Caldisericia</taxon>
        <taxon>Caldisericales</taxon>
        <taxon>Caldisericaceae</taxon>
        <taxon>Caldisericum</taxon>
    </lineage>
</organism>
<dbReference type="GO" id="GO:0006265">
    <property type="term" value="P:DNA topological change"/>
    <property type="evidence" value="ECO:0007669"/>
    <property type="project" value="UniProtKB-UniRule"/>
</dbReference>
<dbReference type="GO" id="GO:0006261">
    <property type="term" value="P:DNA-templated DNA replication"/>
    <property type="evidence" value="ECO:0007669"/>
    <property type="project" value="UniProtKB-UniRule"/>
</dbReference>
<dbReference type="InterPro" id="IPR001241">
    <property type="entry name" value="Topo_IIA"/>
</dbReference>
<protein>
    <recommendedName>
        <fullName evidence="10">DNA gyrase subunit B</fullName>
        <ecNumber evidence="10">5.6.2.2</ecNumber>
    </recommendedName>
</protein>
<dbReference type="InterPro" id="IPR013759">
    <property type="entry name" value="Topo_IIA_B_C"/>
</dbReference>
<evidence type="ECO:0000256" key="2">
    <source>
        <dbReference type="ARBA" id="ARBA00010708"/>
    </source>
</evidence>
<evidence type="ECO:0000313" key="12">
    <source>
        <dbReference type="EMBL" id="BAL80765.1"/>
    </source>
</evidence>
<dbReference type="NCBIfam" id="TIGR01059">
    <property type="entry name" value="gyrB"/>
    <property type="match status" value="1"/>
</dbReference>
<keyword evidence="10" id="KW-0963">Cytoplasm</keyword>
<reference evidence="12 13" key="1">
    <citation type="submission" date="2011-01" db="EMBL/GenBank/DDBJ databases">
        <title>Whole genome sequence of Caldisericum exile AZM16c01.</title>
        <authorList>
            <person name="Narita-Yamada S."/>
            <person name="Kawakoshi A."/>
            <person name="Nakamura S."/>
            <person name="Sasagawa M."/>
            <person name="Fukada J."/>
            <person name="Sekine M."/>
            <person name="Kato Y."/>
            <person name="Fukai R."/>
            <person name="Sasaki K."/>
            <person name="Hanamaki A."/>
            <person name="Narita H."/>
            <person name="Konno Y."/>
            <person name="Mori K."/>
            <person name="Yamazaki S."/>
            <person name="Suzuki K."/>
            <person name="Fujita N."/>
        </authorList>
    </citation>
    <scope>NUCLEOTIDE SEQUENCE [LARGE SCALE GENOMIC DNA]</scope>
    <source>
        <strain evidence="13">DSM 21853 / NBRC 104410 / AZM16c01</strain>
    </source>
</reference>
<dbReference type="Pfam" id="PF00204">
    <property type="entry name" value="DNA_gyraseB"/>
    <property type="match status" value="1"/>
</dbReference>
<feature type="binding site" evidence="10">
    <location>
        <position position="439"/>
    </location>
    <ligand>
        <name>Mg(2+)</name>
        <dbReference type="ChEBI" id="CHEBI:18420"/>
        <label>1</label>
        <note>catalytic</note>
    </ligand>
</feature>
<dbReference type="InterPro" id="IPR013506">
    <property type="entry name" value="Topo_IIA_bsu_dom2"/>
</dbReference>
<dbReference type="SMART" id="SM00387">
    <property type="entry name" value="HATPase_c"/>
    <property type="match status" value="1"/>
</dbReference>
<dbReference type="GO" id="GO:0005694">
    <property type="term" value="C:chromosome"/>
    <property type="evidence" value="ECO:0007669"/>
    <property type="project" value="InterPro"/>
</dbReference>
<dbReference type="InterPro" id="IPR000565">
    <property type="entry name" value="Topo_IIA_B"/>
</dbReference>
<dbReference type="NCBIfam" id="NF004189">
    <property type="entry name" value="PRK05644.1"/>
    <property type="match status" value="1"/>
</dbReference>
<dbReference type="Gene3D" id="3.30.565.10">
    <property type="entry name" value="Histidine kinase-like ATPase, C-terminal domain"/>
    <property type="match status" value="1"/>
</dbReference>
<evidence type="ECO:0000256" key="4">
    <source>
        <dbReference type="ARBA" id="ARBA00022741"/>
    </source>
</evidence>
<name>A0A7U6JFY4_CALEA</name>
<evidence type="ECO:0000256" key="7">
    <source>
        <dbReference type="ARBA" id="ARBA00023029"/>
    </source>
</evidence>
<dbReference type="CDD" id="cd03366">
    <property type="entry name" value="TOPRIM_TopoIIA_GyrB"/>
    <property type="match status" value="1"/>
</dbReference>
<feature type="site" description="Interaction with DNA" evidence="10">
    <location>
        <position position="467"/>
    </location>
</feature>
<comment type="catalytic activity">
    <reaction evidence="1 10">
        <text>ATP-dependent breakage, passage and rejoining of double-stranded DNA.</text>
        <dbReference type="EC" id="5.6.2.2"/>
    </reaction>
</comment>
<keyword evidence="13" id="KW-1185">Reference proteome</keyword>
<dbReference type="SMART" id="SM00433">
    <property type="entry name" value="TOP2c"/>
    <property type="match status" value="1"/>
</dbReference>
<dbReference type="CDD" id="cd00822">
    <property type="entry name" value="TopoII_Trans_DNA_gyrase"/>
    <property type="match status" value="1"/>
</dbReference>
<dbReference type="PRINTS" id="PR00418">
    <property type="entry name" value="TPI2FAMILY"/>
</dbReference>
<evidence type="ECO:0000256" key="9">
    <source>
        <dbReference type="ARBA" id="ARBA00023235"/>
    </source>
</evidence>
<dbReference type="CDD" id="cd16928">
    <property type="entry name" value="HATPase_GyrB-like"/>
    <property type="match status" value="1"/>
</dbReference>
<dbReference type="PRINTS" id="PR01159">
    <property type="entry name" value="DNAGYRASEB"/>
</dbReference>
<proteinExistence type="inferred from homology"/>
<dbReference type="Proteomes" id="UP000004793">
    <property type="component" value="Chromosome"/>
</dbReference>
<dbReference type="InterPro" id="IPR014721">
    <property type="entry name" value="Ribsml_uS5_D2-typ_fold_subgr"/>
</dbReference>